<organism evidence="3">
    <name type="scientific">Aphanomyces invadans</name>
    <dbReference type="NCBI Taxonomy" id="157072"/>
    <lineage>
        <taxon>Eukaryota</taxon>
        <taxon>Sar</taxon>
        <taxon>Stramenopiles</taxon>
        <taxon>Oomycota</taxon>
        <taxon>Saprolegniomycetes</taxon>
        <taxon>Saprolegniales</taxon>
        <taxon>Verrucalvaceae</taxon>
        <taxon>Aphanomyces</taxon>
    </lineage>
</organism>
<dbReference type="Gene3D" id="3.80.10.10">
    <property type="entry name" value="Ribonuclease Inhibitor"/>
    <property type="match status" value="1"/>
</dbReference>
<dbReference type="GO" id="GO:0004674">
    <property type="term" value="F:protein serine/threonine kinase activity"/>
    <property type="evidence" value="ECO:0007669"/>
    <property type="project" value="TreeGrafter"/>
</dbReference>
<dbReference type="PANTHER" id="PTHR44329:SF214">
    <property type="entry name" value="PROTEIN KINASE DOMAIN-CONTAINING PROTEIN"/>
    <property type="match status" value="1"/>
</dbReference>
<dbReference type="SUPFAM" id="SSF52058">
    <property type="entry name" value="L domain-like"/>
    <property type="match status" value="1"/>
</dbReference>
<protein>
    <submittedName>
        <fullName evidence="3">TKL protein kinase</fullName>
    </submittedName>
</protein>
<evidence type="ECO:0000256" key="1">
    <source>
        <dbReference type="SAM" id="Phobius"/>
    </source>
</evidence>
<dbReference type="VEuPathDB" id="FungiDB:H310_13573"/>
<name>A0A024TDC2_9STRA</name>
<dbReference type="PRINTS" id="PR00109">
    <property type="entry name" value="TYRKINASE"/>
</dbReference>
<dbReference type="GeneID" id="20090623"/>
<dbReference type="SMART" id="SM00220">
    <property type="entry name" value="S_TKc"/>
    <property type="match status" value="1"/>
</dbReference>
<dbReference type="InterPro" id="IPR051681">
    <property type="entry name" value="Ser/Thr_Kinases-Pseudokinases"/>
</dbReference>
<dbReference type="PROSITE" id="PS00108">
    <property type="entry name" value="PROTEIN_KINASE_ST"/>
    <property type="match status" value="1"/>
</dbReference>
<dbReference type="STRING" id="157072.A0A024TDC2"/>
<reference evidence="3" key="1">
    <citation type="submission" date="2013-12" db="EMBL/GenBank/DDBJ databases">
        <title>The Genome Sequence of Aphanomyces invadans NJM9701.</title>
        <authorList>
            <consortium name="The Broad Institute Genomics Platform"/>
            <person name="Russ C."/>
            <person name="Tyler B."/>
            <person name="van West P."/>
            <person name="Dieguez-Uribeondo J."/>
            <person name="Young S.K."/>
            <person name="Zeng Q."/>
            <person name="Gargeya S."/>
            <person name="Fitzgerald M."/>
            <person name="Abouelleil A."/>
            <person name="Alvarado L."/>
            <person name="Chapman S.B."/>
            <person name="Gainer-Dewar J."/>
            <person name="Goldberg J."/>
            <person name="Griggs A."/>
            <person name="Gujja S."/>
            <person name="Hansen M."/>
            <person name="Howarth C."/>
            <person name="Imamovic A."/>
            <person name="Ireland A."/>
            <person name="Larimer J."/>
            <person name="McCowan C."/>
            <person name="Murphy C."/>
            <person name="Pearson M."/>
            <person name="Poon T.W."/>
            <person name="Priest M."/>
            <person name="Roberts A."/>
            <person name="Saif S."/>
            <person name="Shea T."/>
            <person name="Sykes S."/>
            <person name="Wortman J."/>
            <person name="Nusbaum C."/>
            <person name="Birren B."/>
        </authorList>
    </citation>
    <scope>NUCLEOTIDE SEQUENCE [LARGE SCALE GENOMIC DNA]</scope>
    <source>
        <strain evidence="3">NJM9701</strain>
    </source>
</reference>
<dbReference type="Pfam" id="PF00069">
    <property type="entry name" value="Pkinase"/>
    <property type="match status" value="1"/>
</dbReference>
<dbReference type="GO" id="GO:0005524">
    <property type="term" value="F:ATP binding"/>
    <property type="evidence" value="ECO:0007669"/>
    <property type="project" value="InterPro"/>
</dbReference>
<feature type="domain" description="Protein kinase" evidence="2">
    <location>
        <begin position="408"/>
        <end position="610"/>
    </location>
</feature>
<evidence type="ECO:0000313" key="3">
    <source>
        <dbReference type="EMBL" id="ETV92048.1"/>
    </source>
</evidence>
<dbReference type="InterPro" id="IPR001245">
    <property type="entry name" value="Ser-Thr/Tyr_kinase_cat_dom"/>
</dbReference>
<dbReference type="PANTHER" id="PTHR44329">
    <property type="entry name" value="SERINE/THREONINE-PROTEIN KINASE TNNI3K-RELATED"/>
    <property type="match status" value="1"/>
</dbReference>
<dbReference type="OrthoDB" id="1668230at2759"/>
<keyword evidence="1" id="KW-1133">Transmembrane helix</keyword>
<feature type="transmembrane region" description="Helical" evidence="1">
    <location>
        <begin position="333"/>
        <end position="353"/>
    </location>
</feature>
<dbReference type="SUPFAM" id="SSF56112">
    <property type="entry name" value="Protein kinase-like (PK-like)"/>
    <property type="match status" value="1"/>
</dbReference>
<keyword evidence="3" id="KW-0418">Kinase</keyword>
<evidence type="ECO:0000259" key="2">
    <source>
        <dbReference type="PROSITE" id="PS50011"/>
    </source>
</evidence>
<dbReference type="InterPro" id="IPR011009">
    <property type="entry name" value="Kinase-like_dom_sf"/>
</dbReference>
<dbReference type="PROSITE" id="PS50011">
    <property type="entry name" value="PROTEIN_KINASE_DOM"/>
    <property type="match status" value="1"/>
</dbReference>
<dbReference type="eggNOG" id="KOG0192">
    <property type="taxonomic scope" value="Eukaryota"/>
</dbReference>
<dbReference type="NCBIfam" id="TIGR01167">
    <property type="entry name" value="LPXTG_anchor"/>
    <property type="match status" value="1"/>
</dbReference>
<gene>
    <name evidence="3" type="ORF">H310_13573</name>
</gene>
<dbReference type="Gene3D" id="1.10.510.10">
    <property type="entry name" value="Transferase(Phosphotransferase) domain 1"/>
    <property type="match status" value="1"/>
</dbReference>
<accession>A0A024TDC2</accession>
<sequence>MSRTAAPCPYGSLNASRIVVTGPLCQSDANATCVVDTKCKVLERDISGNDANGNITLTVINGYMTGWDSVDALGDLSNLPTIGFSAANFTSLNLDALVFSKDMEFFSIDNASVPVIPRTLVYPGRLAHLNLIETNTANIPDKFPERCFDFGFLYQPLNTSTLVNIPPSVQFLDLHGNGITNLTHLKLDWTNKTHVYVEPPMVAAIMDSPRFLHKNKIQAISNVTFKKGKLKAFYLSNANISHFELDPDSFEAINVLSPAQKVAQAMFESQEYGFKLDKYNITQDVDKCTAANGVVTELWAMHSEITKAKYTVCVVAPPTTAVPAPTTADSNTGWIVGVVVGVLVVLGAAFFFIRRRNRKPDDDAEFEYHRDGGKTAGGTTGTRFITDNTATGIDMSELTLYRLNQQDVIPEKKLASGAYADVLYGMYKGTPVAIKKLLSSRVGVNEVQGLIDEIKLLASFTSPYIIKLIGCCWDQPSDLECVLEYMNAGDLRDNLTARTSFDFPWNEKTQVIAAVVDGLAYLHSLPVIHRDLKSRNVLMDTVKPAKLTDFGVSKEDTQETMTVGVGTYRWMAPEILQFNHYSVAADIFSFGMVLSELDSHKIPLSWTRPS</sequence>
<dbReference type="InterPro" id="IPR000719">
    <property type="entry name" value="Prot_kinase_dom"/>
</dbReference>
<dbReference type="InterPro" id="IPR008271">
    <property type="entry name" value="Ser/Thr_kinase_AS"/>
</dbReference>
<keyword evidence="1" id="KW-0472">Membrane</keyword>
<dbReference type="InterPro" id="IPR032675">
    <property type="entry name" value="LRR_dom_sf"/>
</dbReference>
<dbReference type="RefSeq" id="XP_008879345.1">
    <property type="nucleotide sequence ID" value="XM_008881123.1"/>
</dbReference>
<keyword evidence="1" id="KW-0812">Transmembrane</keyword>
<proteinExistence type="predicted"/>
<dbReference type="AlphaFoldDB" id="A0A024TDC2"/>
<keyword evidence="3" id="KW-0808">Transferase</keyword>
<dbReference type="EMBL" id="KI914004">
    <property type="protein sequence ID" value="ETV92048.1"/>
    <property type="molecule type" value="Genomic_DNA"/>
</dbReference>